<proteinExistence type="inferred from homology"/>
<dbReference type="InterPro" id="IPR002539">
    <property type="entry name" value="MaoC-like_dom"/>
</dbReference>
<evidence type="ECO:0000313" key="3">
    <source>
        <dbReference type="EMBL" id="BBZ74866.1"/>
    </source>
</evidence>
<evidence type="ECO:0000259" key="2">
    <source>
        <dbReference type="Pfam" id="PF01575"/>
    </source>
</evidence>
<dbReference type="CDD" id="cd03450">
    <property type="entry name" value="NodN"/>
    <property type="match status" value="1"/>
</dbReference>
<name>A0A6N4VYW1_9MYCO</name>
<evidence type="ECO:0000313" key="4">
    <source>
        <dbReference type="Proteomes" id="UP000467249"/>
    </source>
</evidence>
<dbReference type="Pfam" id="PF01575">
    <property type="entry name" value="MaoC_dehydratas"/>
    <property type="match status" value="1"/>
</dbReference>
<keyword evidence="4" id="KW-1185">Reference proteome</keyword>
<reference evidence="3 4" key="1">
    <citation type="journal article" date="2019" name="Emerg. Microbes Infect.">
        <title>Comprehensive subspecies identification of 175 nontuberculous mycobacteria species based on 7547 genomic profiles.</title>
        <authorList>
            <person name="Matsumoto Y."/>
            <person name="Kinjo T."/>
            <person name="Motooka D."/>
            <person name="Nabeya D."/>
            <person name="Jung N."/>
            <person name="Uechi K."/>
            <person name="Horii T."/>
            <person name="Iida T."/>
            <person name="Fujita J."/>
            <person name="Nakamura S."/>
        </authorList>
    </citation>
    <scope>NUCLEOTIDE SEQUENCE [LARGE SCALE GENOMIC DNA]</scope>
    <source>
        <strain evidence="3 4">JCM 30275</strain>
    </source>
</reference>
<dbReference type="PANTHER" id="PTHR42993:SF1">
    <property type="entry name" value="MAOC-LIKE DEHYDRATASE DOMAIN-CONTAINING PROTEIN"/>
    <property type="match status" value="1"/>
</dbReference>
<dbReference type="EMBL" id="AP022620">
    <property type="protein sequence ID" value="BBZ74866.1"/>
    <property type="molecule type" value="Genomic_DNA"/>
</dbReference>
<dbReference type="Gene3D" id="3.10.129.10">
    <property type="entry name" value="Hotdog Thioesterase"/>
    <property type="match status" value="1"/>
</dbReference>
<dbReference type="KEGG" id="many:MANY_02030"/>
<evidence type="ECO:0000256" key="1">
    <source>
        <dbReference type="ARBA" id="ARBA00005254"/>
    </source>
</evidence>
<organism evidence="3 4">
    <name type="scientific">Mycolicibacterium anyangense</name>
    <dbReference type="NCBI Taxonomy" id="1431246"/>
    <lineage>
        <taxon>Bacteria</taxon>
        <taxon>Bacillati</taxon>
        <taxon>Actinomycetota</taxon>
        <taxon>Actinomycetes</taxon>
        <taxon>Mycobacteriales</taxon>
        <taxon>Mycobacteriaceae</taxon>
        <taxon>Mycolicibacterium</taxon>
    </lineage>
</organism>
<dbReference type="SUPFAM" id="SSF54637">
    <property type="entry name" value="Thioesterase/thiol ester dehydrase-isomerase"/>
    <property type="match status" value="1"/>
</dbReference>
<protein>
    <submittedName>
        <fullName evidence="3">MaoC family dehydratase</fullName>
    </submittedName>
</protein>
<gene>
    <name evidence="3" type="ORF">MANY_02030</name>
</gene>
<comment type="similarity">
    <text evidence="1">Belongs to the enoyl-CoA hydratase/isomerase family.</text>
</comment>
<dbReference type="AlphaFoldDB" id="A0A6N4VYW1"/>
<dbReference type="InterPro" id="IPR029069">
    <property type="entry name" value="HotDog_dom_sf"/>
</dbReference>
<feature type="domain" description="MaoC-like" evidence="2">
    <location>
        <begin position="15"/>
        <end position="133"/>
    </location>
</feature>
<dbReference type="Proteomes" id="UP000467249">
    <property type="component" value="Chromosome"/>
</dbReference>
<sequence>MKVIASIDDALALAGAELGVSDWLLVDQDRIDTFAEATGDHQWIHVDQVRARAESPYGATIAHGLLTLSLIPALSKQCFVVDKAKMGINYGLNKVRFVAPVPVGSRLRVRCRLVEVLPTEDGVTTVNLTVQHTVEIDGADKPAAVAEMIGRYVF</sequence>
<dbReference type="PANTHER" id="PTHR42993">
    <property type="entry name" value="MAOC-LIKE DEHYDRATASE DOMAIN-CONTAINING PROTEIN"/>
    <property type="match status" value="1"/>
</dbReference>
<dbReference type="RefSeq" id="WP_163802417.1">
    <property type="nucleotide sequence ID" value="NZ_AP022620.1"/>
</dbReference>
<accession>A0A6N4VYW1</accession>
<dbReference type="InterPro" id="IPR039375">
    <property type="entry name" value="NodN-like"/>
</dbReference>